<name>A0ABR2GPK9_9EUKA</name>
<dbReference type="CDD" id="cd00882">
    <property type="entry name" value="Ras_like_GTPase"/>
    <property type="match status" value="1"/>
</dbReference>
<dbReference type="Gene3D" id="3.40.50.300">
    <property type="entry name" value="P-loop containing nucleotide triphosphate hydrolases"/>
    <property type="match status" value="1"/>
</dbReference>
<comment type="caution">
    <text evidence="2">The sequence shown here is derived from an EMBL/GenBank/DDBJ whole genome shotgun (WGS) entry which is preliminary data.</text>
</comment>
<dbReference type="Proteomes" id="UP001470230">
    <property type="component" value="Unassembled WGS sequence"/>
</dbReference>
<dbReference type="SMART" id="SM00382">
    <property type="entry name" value="AAA"/>
    <property type="match status" value="1"/>
</dbReference>
<feature type="domain" description="AAA+ ATPase" evidence="1">
    <location>
        <begin position="385"/>
        <end position="538"/>
    </location>
</feature>
<organism evidence="2 3">
    <name type="scientific">Tritrichomonas musculus</name>
    <dbReference type="NCBI Taxonomy" id="1915356"/>
    <lineage>
        <taxon>Eukaryota</taxon>
        <taxon>Metamonada</taxon>
        <taxon>Parabasalia</taxon>
        <taxon>Tritrichomonadida</taxon>
        <taxon>Tritrichomonadidae</taxon>
        <taxon>Tritrichomonas</taxon>
    </lineage>
</organism>
<dbReference type="EMBL" id="JAPFFF010000072">
    <property type="protein sequence ID" value="KAK8835889.1"/>
    <property type="molecule type" value="Genomic_DNA"/>
</dbReference>
<protein>
    <recommendedName>
        <fullName evidence="1">AAA+ ATPase domain-containing protein</fullName>
    </recommendedName>
</protein>
<dbReference type="PANTHER" id="PTHR32046:SF14">
    <property type="match status" value="1"/>
</dbReference>
<evidence type="ECO:0000313" key="3">
    <source>
        <dbReference type="Proteomes" id="UP001470230"/>
    </source>
</evidence>
<evidence type="ECO:0000313" key="2">
    <source>
        <dbReference type="EMBL" id="KAK8835889.1"/>
    </source>
</evidence>
<proteinExistence type="predicted"/>
<keyword evidence="3" id="KW-1185">Reference proteome</keyword>
<dbReference type="SUPFAM" id="SSF52540">
    <property type="entry name" value="P-loop containing nucleoside triphosphate hydrolases"/>
    <property type="match status" value="1"/>
</dbReference>
<dbReference type="InterPro" id="IPR003593">
    <property type="entry name" value="AAA+_ATPase"/>
</dbReference>
<sequence length="888" mass="102209">MSYIEIAQILKENVSDEGVMDNKIKMTNRLFSSFNDPKIWSPISIDCAMPMSSFYIAKLNSKLSPININDDDEEQDDEIYLIVRHTEDDITKYLDYLKLEYQSYFNMEMQVNEIIFPIGYTQNISIEGFLFAFLTTTNLTLNDAINDIKDLSLQTKFQFAINLIDNLNDAYTQEMMITGFHITPKTILVNLQNDDESIGFIGFIGKIDELKLCPTAVQFLYNQEFSPFELRKKIKPTVRAPNSISDVYGLAKIVQFIIGDDLSIPEYKKLINSALQKNQSHRISLEDFLNQMLEIQKEVSTIDEKPLLSHPQPKAPSVEEEEKPTSSPIIQKIRLIDKIKDLCIQLPTETGCPQIYKLPKIITNSYPEQKIRKVIVGPYTNAVKNDIKILIVGQTGSGKTTFINGISNYLYGVKWEDNCRFKIVSDEDENEDKDKDMKGKNDAFSQTEYVTAYTLPWQPEFPVPYNIVLIDTPGFADTRGFQRDIQIVDQLDSLFKNKNNCGVDSLNAVAFVVQSSLPRLNPAQRYIFDSIMKLFGKDIANNFIIVSTFADAKEPLVLSALKEAKISTNYVSKFNNSALFAKGSVNDENINRSFWEIGQAGYSSIFTNINKLEPKSLTLTKDVLDERKILHASIEGLSNNIRDGIAKMNEIEQECRIIDQYKTQIKANKDFTIYVKVLKTRKTPLKIGEYVTNCSHCNRTCHYPCHISQDCHKNRCAAMNKNGECNICGCNWQMHYNMQFRWEVYEDTELRTSEEIKSKYGDAKAKKQNRKKMLEKAENEYQKIWESTSQSLNKCKCCVNRLREIALMPISLSGIDYIKILIEGEKQKCEFGWEDRIKWYEELIEQQKLIIIIDEGRGNDLFPHQKNQSLSKRIIDFLEKKLGFKIRS</sequence>
<accession>A0ABR2GPK9</accession>
<dbReference type="InterPro" id="IPR027417">
    <property type="entry name" value="P-loop_NTPase"/>
</dbReference>
<evidence type="ECO:0000259" key="1">
    <source>
        <dbReference type="SMART" id="SM00382"/>
    </source>
</evidence>
<dbReference type="PROSITE" id="PS00675">
    <property type="entry name" value="SIGMA54_INTERACT_1"/>
    <property type="match status" value="1"/>
</dbReference>
<reference evidence="2 3" key="1">
    <citation type="submission" date="2024-04" db="EMBL/GenBank/DDBJ databases">
        <title>Tritrichomonas musculus Genome.</title>
        <authorList>
            <person name="Alves-Ferreira E."/>
            <person name="Grigg M."/>
            <person name="Lorenzi H."/>
            <person name="Galac M."/>
        </authorList>
    </citation>
    <scope>NUCLEOTIDE SEQUENCE [LARGE SCALE GENOMIC DNA]</scope>
    <source>
        <strain evidence="2 3">EAF2021</strain>
    </source>
</reference>
<dbReference type="PANTHER" id="PTHR32046">
    <property type="entry name" value="G DOMAIN-CONTAINING PROTEIN"/>
    <property type="match status" value="1"/>
</dbReference>
<dbReference type="InterPro" id="IPR025662">
    <property type="entry name" value="Sigma_54_int_dom_ATP-bd_1"/>
</dbReference>
<gene>
    <name evidence="2" type="ORF">M9Y10_040267</name>
</gene>